<evidence type="ECO:0000313" key="3">
    <source>
        <dbReference type="EMBL" id="WTY97969.1"/>
    </source>
</evidence>
<sequence length="263" mass="24283">MHSPARLVTGTAAAALTAAALGLAIPSAHADSLGRPGFSAAAGCGAEDTAGTEAAAPCDDGGAAAGGPGRSGSVAGNLVAGNPGAESLGADDAGTDAPGADDPGPADGPDLTGELDTADDPAAVSGSSWPDADAEAEAEGEGDTGIGDGSGAGTLQQPGTGTGTAPGTKPGDRPETAPSRGTGPGTAPGTDPGAAKPPVSPGHKPTTAPSPSPSRPSGHVGTGVGGSAAPDTAQLAAGAGLVGAASISGLLLIRRRRADGPRH</sequence>
<dbReference type="EMBL" id="CP109535">
    <property type="protein sequence ID" value="WTY97969.1"/>
    <property type="molecule type" value="Genomic_DNA"/>
</dbReference>
<gene>
    <name evidence="3" type="ORF">OG626_25330</name>
</gene>
<feature type="compositionally biased region" description="Low complexity" evidence="1">
    <location>
        <begin position="153"/>
        <end position="169"/>
    </location>
</feature>
<proteinExistence type="predicted"/>
<feature type="compositionally biased region" description="Gly residues" evidence="1">
    <location>
        <begin position="143"/>
        <end position="152"/>
    </location>
</feature>
<feature type="compositionally biased region" description="Low complexity" evidence="1">
    <location>
        <begin position="90"/>
        <end position="110"/>
    </location>
</feature>
<evidence type="ECO:0000256" key="2">
    <source>
        <dbReference type="SAM" id="SignalP"/>
    </source>
</evidence>
<reference evidence="3" key="1">
    <citation type="submission" date="2022-10" db="EMBL/GenBank/DDBJ databases">
        <title>The complete genomes of actinobacterial strains from the NBC collection.</title>
        <authorList>
            <person name="Joergensen T.S."/>
            <person name="Alvarez Arevalo M."/>
            <person name="Sterndorff E.B."/>
            <person name="Faurdal D."/>
            <person name="Vuksanovic O."/>
            <person name="Mourched A.-S."/>
            <person name="Charusanti P."/>
            <person name="Shaw S."/>
            <person name="Blin K."/>
            <person name="Weber T."/>
        </authorList>
    </citation>
    <scope>NUCLEOTIDE SEQUENCE</scope>
    <source>
        <strain evidence="3">NBC_01401</strain>
    </source>
</reference>
<keyword evidence="2" id="KW-0732">Signal</keyword>
<accession>A0AAU3GYH8</accession>
<feature type="chain" id="PRO_5043502955" description="Gram-positive cocci surface proteins LPxTG domain-containing protein" evidence="2">
    <location>
        <begin position="31"/>
        <end position="263"/>
    </location>
</feature>
<dbReference type="AlphaFoldDB" id="A0AAU3GYH8"/>
<feature type="compositionally biased region" description="Acidic residues" evidence="1">
    <location>
        <begin position="132"/>
        <end position="142"/>
    </location>
</feature>
<evidence type="ECO:0000256" key="1">
    <source>
        <dbReference type="SAM" id="MobiDB-lite"/>
    </source>
</evidence>
<protein>
    <recommendedName>
        <fullName evidence="4">Gram-positive cocci surface proteins LPxTG domain-containing protein</fullName>
    </recommendedName>
</protein>
<name>A0AAU3GYH8_9ACTN</name>
<feature type="signal peptide" evidence="2">
    <location>
        <begin position="1"/>
        <end position="30"/>
    </location>
</feature>
<feature type="compositionally biased region" description="Low complexity" evidence="1">
    <location>
        <begin position="176"/>
        <end position="197"/>
    </location>
</feature>
<evidence type="ECO:0008006" key="4">
    <source>
        <dbReference type="Google" id="ProtNLM"/>
    </source>
</evidence>
<feature type="compositionally biased region" description="Low complexity" evidence="1">
    <location>
        <begin position="40"/>
        <end position="62"/>
    </location>
</feature>
<organism evidence="3">
    <name type="scientific">Streptomyces sp. NBC_01401</name>
    <dbReference type="NCBI Taxonomy" id="2903854"/>
    <lineage>
        <taxon>Bacteria</taxon>
        <taxon>Bacillati</taxon>
        <taxon>Actinomycetota</taxon>
        <taxon>Actinomycetes</taxon>
        <taxon>Kitasatosporales</taxon>
        <taxon>Streptomycetaceae</taxon>
        <taxon>Streptomyces</taxon>
    </lineage>
</organism>
<feature type="region of interest" description="Disordered" evidence="1">
    <location>
        <begin position="36"/>
        <end position="231"/>
    </location>
</feature>